<gene>
    <name evidence="8" type="ORF">SAMN05660836_02115</name>
</gene>
<keyword evidence="4 6" id="KW-1133">Transmembrane helix</keyword>
<feature type="transmembrane region" description="Helical" evidence="6">
    <location>
        <begin position="509"/>
        <end position="532"/>
    </location>
</feature>
<dbReference type="GO" id="GO:0005886">
    <property type="term" value="C:plasma membrane"/>
    <property type="evidence" value="ECO:0007669"/>
    <property type="project" value="UniProtKB-SubCell"/>
</dbReference>
<feature type="transmembrane region" description="Helical" evidence="6">
    <location>
        <begin position="454"/>
        <end position="477"/>
    </location>
</feature>
<dbReference type="InterPro" id="IPR052159">
    <property type="entry name" value="Competence_DNA_uptake"/>
</dbReference>
<keyword evidence="3 6" id="KW-0812">Transmembrane</keyword>
<feature type="domain" description="Metallo-beta-lactamase" evidence="7">
    <location>
        <begin position="581"/>
        <end position="786"/>
    </location>
</feature>
<dbReference type="Gene3D" id="3.60.15.10">
    <property type="entry name" value="Ribonuclease Z/Hydroxyacylglutathione hydrolase-like"/>
    <property type="match status" value="1"/>
</dbReference>
<comment type="subcellular location">
    <subcellularLocation>
        <location evidence="1">Cell membrane</location>
        <topology evidence="1">Multi-pass membrane protein</topology>
    </subcellularLocation>
</comment>
<dbReference type="InterPro" id="IPR035681">
    <property type="entry name" value="ComA-like_MBL"/>
</dbReference>
<feature type="transmembrane region" description="Helical" evidence="6">
    <location>
        <begin position="20"/>
        <end position="41"/>
    </location>
</feature>
<dbReference type="PANTHER" id="PTHR30619:SF7">
    <property type="entry name" value="BETA-LACTAMASE DOMAIN PROTEIN"/>
    <property type="match status" value="1"/>
</dbReference>
<reference evidence="9" key="1">
    <citation type="submission" date="2016-10" db="EMBL/GenBank/DDBJ databases">
        <authorList>
            <person name="Varghese N."/>
            <person name="Submissions S."/>
        </authorList>
    </citation>
    <scope>NUCLEOTIDE SEQUENCE [LARGE SCALE GENOMIC DNA]</scope>
    <source>
        <strain evidence="9">DSM 9990</strain>
    </source>
</reference>
<dbReference type="RefSeq" id="WP_093395660.1">
    <property type="nucleotide sequence ID" value="NZ_FOUU01000008.1"/>
</dbReference>
<dbReference type="CDD" id="cd07731">
    <property type="entry name" value="ComA-like_MBL-fold"/>
    <property type="match status" value="1"/>
</dbReference>
<organism evidence="8 9">
    <name type="scientific">Thermodesulforhabdus norvegica</name>
    <dbReference type="NCBI Taxonomy" id="39841"/>
    <lineage>
        <taxon>Bacteria</taxon>
        <taxon>Pseudomonadati</taxon>
        <taxon>Thermodesulfobacteriota</taxon>
        <taxon>Syntrophobacteria</taxon>
        <taxon>Syntrophobacterales</taxon>
        <taxon>Thermodesulforhabdaceae</taxon>
        <taxon>Thermodesulforhabdus</taxon>
    </lineage>
</organism>
<dbReference type="Pfam" id="PF13567">
    <property type="entry name" value="DUF4131"/>
    <property type="match status" value="1"/>
</dbReference>
<dbReference type="PANTHER" id="PTHR30619">
    <property type="entry name" value="DNA INTERNALIZATION/COMPETENCE PROTEIN COMEC/REC2"/>
    <property type="match status" value="1"/>
</dbReference>
<dbReference type="SMART" id="SM00849">
    <property type="entry name" value="Lactamase_B"/>
    <property type="match status" value="1"/>
</dbReference>
<evidence type="ECO:0000256" key="6">
    <source>
        <dbReference type="SAM" id="Phobius"/>
    </source>
</evidence>
<proteinExistence type="predicted"/>
<evidence type="ECO:0000256" key="5">
    <source>
        <dbReference type="ARBA" id="ARBA00023136"/>
    </source>
</evidence>
<accession>A0A1I4V594</accession>
<dbReference type="Pfam" id="PF00753">
    <property type="entry name" value="Lactamase_B"/>
    <property type="match status" value="1"/>
</dbReference>
<dbReference type="SUPFAM" id="SSF56281">
    <property type="entry name" value="Metallo-hydrolase/oxidoreductase"/>
    <property type="match status" value="1"/>
</dbReference>
<dbReference type="InterPro" id="IPR036866">
    <property type="entry name" value="RibonucZ/Hydroxyglut_hydro"/>
</dbReference>
<feature type="transmembrane region" description="Helical" evidence="6">
    <location>
        <begin position="484"/>
        <end position="503"/>
    </location>
</feature>
<dbReference type="Pfam" id="PF03772">
    <property type="entry name" value="Competence"/>
    <property type="match status" value="1"/>
</dbReference>
<dbReference type="InterPro" id="IPR004477">
    <property type="entry name" value="ComEC_N"/>
</dbReference>
<dbReference type="OrthoDB" id="9790149at2"/>
<feature type="transmembrane region" description="Helical" evidence="6">
    <location>
        <begin position="544"/>
        <end position="560"/>
    </location>
</feature>
<dbReference type="NCBIfam" id="TIGR00360">
    <property type="entry name" value="ComEC_N-term"/>
    <property type="match status" value="1"/>
</dbReference>
<feature type="transmembrane region" description="Helical" evidence="6">
    <location>
        <begin position="377"/>
        <end position="398"/>
    </location>
</feature>
<protein>
    <submittedName>
        <fullName evidence="8">Competence protein ComEC</fullName>
    </submittedName>
</protein>
<sequence>MWGLESPGSKNKTRSIPPGAICSIAFLTGFSGITWAPVFFLPLTNAFRKKRPSLYTCFLLLTLILWLIAGFSFRNLSEPRGKRVRLAEFLDKGKILWEGEIASFVDLRPDGSLRFTAKVVKVFTRDGTYNINENISFTLIEHHETWAIGDRFVVKSELRNFNIIANPGDKNFAYTMAQKGIYGSSYVRDDTFMVRVERSREISLKKVQGFVDRIRQDLSFWITTNLYGRMGDHPDSVKINGFLQALLLGYRKFIKWPFDEEIINAGVSHLIAISGLHLACVAGIFVFSTRWVIKKLCPEVFLVLPDPIPAAIVSTPAVIFYAMLTGLNPPVFRALLFFAIPTIFLLAFRKPDALSLLTLSACSIIITSPDTALTPSFALSFVSAAAILLIAIPLSPFPPEKGGVETYDIRTLAHKVRHGVLWLLWISLVIHLTVMPLTLHYFNRSSLMGIFSNLILVPIVASVIIPLGLAVLIFKYFIPPFADLLLTLCSHSTLLVIRLISLFGSHTKAVLWSVAISPQMLALYYLAFLLVVRYTRDKPPFFRILLLVPFPLWFATAQLINAPHVLDESNYLEVVVLDVGQGSSTFIRFPNGRTMLIDGGGSYRGNFDTGKYVIFPYLARRGIKHLDVVALSHPHPDHGAGLGFFLSSFPVKAYWETGCRDGVGLGKNLEDAATKRGIPCFKIGNLYGTHAFGASRVHVLHPGPEGHENFCDNLNNSSLVILVEYGETCILIPGDVDAGTLEELPLPLSSCRRPVLIAPHHGSKFSFSSSFYDNLKPDAVIISCGARNVFGFPHPLLLDWCRQKGVACFRTDLHGGVLLKSDGRRWKLSHSIKEKSWRQGRCGTIFSATSTVTPSPWIDVSATSSR</sequence>
<feature type="transmembrane region" description="Helical" evidence="6">
    <location>
        <begin position="331"/>
        <end position="348"/>
    </location>
</feature>
<dbReference type="STRING" id="39841.SAMN05660836_02115"/>
<evidence type="ECO:0000313" key="9">
    <source>
        <dbReference type="Proteomes" id="UP000199611"/>
    </source>
</evidence>
<evidence type="ECO:0000256" key="2">
    <source>
        <dbReference type="ARBA" id="ARBA00022475"/>
    </source>
</evidence>
<dbReference type="InterPro" id="IPR001279">
    <property type="entry name" value="Metallo-B-lactamas"/>
</dbReference>
<feature type="transmembrane region" description="Helical" evidence="6">
    <location>
        <begin position="419"/>
        <end position="442"/>
    </location>
</feature>
<dbReference type="InterPro" id="IPR004797">
    <property type="entry name" value="Competence_ComEC/Rec2"/>
</dbReference>
<feature type="transmembrane region" description="Helical" evidence="6">
    <location>
        <begin position="53"/>
        <end position="73"/>
    </location>
</feature>
<dbReference type="EMBL" id="FOUU01000008">
    <property type="protein sequence ID" value="SFM96369.1"/>
    <property type="molecule type" value="Genomic_DNA"/>
</dbReference>
<dbReference type="NCBIfam" id="TIGR00361">
    <property type="entry name" value="ComEC_Rec2"/>
    <property type="match status" value="1"/>
</dbReference>
<dbReference type="GO" id="GO:0030420">
    <property type="term" value="P:establishment of competence for transformation"/>
    <property type="evidence" value="ECO:0007669"/>
    <property type="project" value="InterPro"/>
</dbReference>
<feature type="transmembrane region" description="Helical" evidence="6">
    <location>
        <begin position="307"/>
        <end position="324"/>
    </location>
</feature>
<evidence type="ECO:0000256" key="3">
    <source>
        <dbReference type="ARBA" id="ARBA00022692"/>
    </source>
</evidence>
<dbReference type="AlphaFoldDB" id="A0A1I4V594"/>
<keyword evidence="2" id="KW-1003">Cell membrane</keyword>
<evidence type="ECO:0000259" key="7">
    <source>
        <dbReference type="SMART" id="SM00849"/>
    </source>
</evidence>
<dbReference type="Proteomes" id="UP000199611">
    <property type="component" value="Unassembled WGS sequence"/>
</dbReference>
<evidence type="ECO:0000313" key="8">
    <source>
        <dbReference type="EMBL" id="SFM96369.1"/>
    </source>
</evidence>
<feature type="transmembrane region" description="Helical" evidence="6">
    <location>
        <begin position="262"/>
        <end position="287"/>
    </location>
</feature>
<keyword evidence="9" id="KW-1185">Reference proteome</keyword>
<evidence type="ECO:0000256" key="4">
    <source>
        <dbReference type="ARBA" id="ARBA00022989"/>
    </source>
</evidence>
<dbReference type="InterPro" id="IPR025405">
    <property type="entry name" value="DUF4131"/>
</dbReference>
<keyword evidence="5 6" id="KW-0472">Membrane</keyword>
<evidence type="ECO:0000256" key="1">
    <source>
        <dbReference type="ARBA" id="ARBA00004651"/>
    </source>
</evidence>
<name>A0A1I4V594_9BACT</name>